<dbReference type="Pfam" id="PF01636">
    <property type="entry name" value="APH"/>
    <property type="match status" value="1"/>
</dbReference>
<proteinExistence type="predicted"/>
<dbReference type="EMBL" id="CP000667">
    <property type="protein sequence ID" value="ABP53120.1"/>
    <property type="molecule type" value="Genomic_DNA"/>
</dbReference>
<evidence type="ECO:0000313" key="2">
    <source>
        <dbReference type="EMBL" id="ABP53120.1"/>
    </source>
</evidence>
<feature type="domain" description="Aminoglycoside phosphotransferase" evidence="1">
    <location>
        <begin position="9"/>
        <end position="183"/>
    </location>
</feature>
<name>A4X2M0_SALTO</name>
<reference evidence="3" key="1">
    <citation type="journal article" date="2007" name="Proc. Natl. Acad. Sci. U.S.A.">
        <title>Genome sequencing reveals complex secondary metabolome in the marine actinomycete Salinispora tropica.</title>
        <authorList>
            <person name="Udwary D.W."/>
            <person name="Zeigler L."/>
            <person name="Asolkar R.N."/>
            <person name="Singan V."/>
            <person name="Lapidus A."/>
            <person name="Fenical W."/>
            <person name="Jensen P.R."/>
            <person name="Moore B.S."/>
        </authorList>
    </citation>
    <scope>NUCLEOTIDE SEQUENCE [LARGE SCALE GENOMIC DNA]</scope>
    <source>
        <strain evidence="3">ATCC BAA-916 / DSM 44818 / CNB-440</strain>
    </source>
</reference>
<keyword evidence="3" id="KW-1185">Reference proteome</keyword>
<organism evidence="2 3">
    <name type="scientific">Salinispora tropica (strain ATCC BAA-916 / DSM 44818 / JCM 13857 / NBRC 105044 / CNB-440)</name>
    <dbReference type="NCBI Taxonomy" id="369723"/>
    <lineage>
        <taxon>Bacteria</taxon>
        <taxon>Bacillati</taxon>
        <taxon>Actinomycetota</taxon>
        <taxon>Actinomycetes</taxon>
        <taxon>Micromonosporales</taxon>
        <taxon>Micromonosporaceae</taxon>
        <taxon>Salinispora</taxon>
    </lineage>
</organism>
<sequence>MIGAKIGAGREADVHAWRDDAIIKLYRPGLLGHRAEAKALATLAGHGIAPRLDDTVQWDGRVGLVLERLDGADLLTLLQRQPWRMLGMARTLAATHLAVHQVSAPADLPELRSVLAARITTATMPTRLRSFALRLLDALPEGERLCHGDYHPGNLMLTDGRATVIDWPNATRGVPAADHARTMLLLRYSAPLPETSRVTRRLITSSRSVFTRRYSRAYRAGSVQPLSQSGPWLAVQAAARLSEGVAVERATLFDLLERLVHQIKR</sequence>
<dbReference type="RefSeq" id="WP_011904554.1">
    <property type="nucleotide sequence ID" value="NC_009380.1"/>
</dbReference>
<accession>A4X2M0</accession>
<dbReference type="InterPro" id="IPR002575">
    <property type="entry name" value="Aminoglycoside_PTrfase"/>
</dbReference>
<dbReference type="KEGG" id="stp:Strop_0641"/>
<dbReference type="Gene3D" id="3.90.1200.10">
    <property type="match status" value="1"/>
</dbReference>
<evidence type="ECO:0000259" key="1">
    <source>
        <dbReference type="Pfam" id="PF01636"/>
    </source>
</evidence>
<dbReference type="AlphaFoldDB" id="A4X2M0"/>
<dbReference type="InterPro" id="IPR011009">
    <property type="entry name" value="Kinase-like_dom_sf"/>
</dbReference>
<dbReference type="eggNOG" id="COG3173">
    <property type="taxonomic scope" value="Bacteria"/>
</dbReference>
<dbReference type="HOGENOM" id="CLU_083624_1_0_11"/>
<dbReference type="GO" id="GO:0016740">
    <property type="term" value="F:transferase activity"/>
    <property type="evidence" value="ECO:0007669"/>
    <property type="project" value="UniProtKB-KW"/>
</dbReference>
<dbReference type="PATRIC" id="fig|369723.5.peg.648"/>
<dbReference type="SUPFAM" id="SSF56112">
    <property type="entry name" value="Protein kinase-like (PK-like)"/>
    <property type="match status" value="1"/>
</dbReference>
<protein>
    <submittedName>
        <fullName evidence="2">Aminoglycoside phosphotransferase</fullName>
    </submittedName>
</protein>
<gene>
    <name evidence="2" type="ordered locus">Strop_0641</name>
</gene>
<keyword evidence="2" id="KW-0808">Transferase</keyword>
<dbReference type="STRING" id="369723.Strop_0641"/>
<dbReference type="Proteomes" id="UP000000235">
    <property type="component" value="Chromosome"/>
</dbReference>
<evidence type="ECO:0000313" key="3">
    <source>
        <dbReference type="Proteomes" id="UP000000235"/>
    </source>
</evidence>